<dbReference type="GO" id="GO:0016020">
    <property type="term" value="C:membrane"/>
    <property type="evidence" value="ECO:0007669"/>
    <property type="project" value="UniProtKB-SubCell"/>
</dbReference>
<evidence type="ECO:0000313" key="9">
    <source>
        <dbReference type="Proteomes" id="UP000316213"/>
    </source>
</evidence>
<feature type="transmembrane region" description="Helical" evidence="6">
    <location>
        <begin position="21"/>
        <end position="40"/>
    </location>
</feature>
<dbReference type="PANTHER" id="PTHR32322:SF2">
    <property type="entry name" value="EAMA DOMAIN-CONTAINING PROTEIN"/>
    <property type="match status" value="1"/>
</dbReference>
<dbReference type="PANTHER" id="PTHR32322">
    <property type="entry name" value="INNER MEMBRANE TRANSPORTER"/>
    <property type="match status" value="1"/>
</dbReference>
<dbReference type="OrthoDB" id="276016at2"/>
<dbReference type="Pfam" id="PF00892">
    <property type="entry name" value="EamA"/>
    <property type="match status" value="1"/>
</dbReference>
<dbReference type="InterPro" id="IPR037185">
    <property type="entry name" value="EmrE-like"/>
</dbReference>
<feature type="transmembrane region" description="Helical" evidence="6">
    <location>
        <begin position="113"/>
        <end position="134"/>
    </location>
</feature>
<dbReference type="RefSeq" id="WP_146575778.1">
    <property type="nucleotide sequence ID" value="NZ_SJPM01000001.1"/>
</dbReference>
<protein>
    <submittedName>
        <fullName evidence="8">EamA-like transporter family protein</fullName>
    </submittedName>
</protein>
<dbReference type="Proteomes" id="UP000316213">
    <property type="component" value="Unassembled WGS sequence"/>
</dbReference>
<feature type="transmembrane region" description="Helical" evidence="6">
    <location>
        <begin position="52"/>
        <end position="74"/>
    </location>
</feature>
<comment type="similarity">
    <text evidence="2">Belongs to the EamA transporter family.</text>
</comment>
<keyword evidence="5 6" id="KW-0472">Membrane</keyword>
<feature type="transmembrane region" description="Helical" evidence="6">
    <location>
        <begin position="81"/>
        <end position="101"/>
    </location>
</feature>
<feature type="transmembrane region" description="Helical" evidence="6">
    <location>
        <begin position="215"/>
        <end position="234"/>
    </location>
</feature>
<evidence type="ECO:0000256" key="1">
    <source>
        <dbReference type="ARBA" id="ARBA00004141"/>
    </source>
</evidence>
<sequence length="331" mass="34979">MDPTDCSLTLRQRFSQSAAHPGISVGIACGFISAVFYTLSNIALRQSVSVDSFFVAAMKSGPTIVFLTPYLLAMKWTGRRVAVSPHLIPRFMLVSLIGQVGGNGSFQFALGKIGLAATVPITLGSLLIASAVLGRWILGESVQRRTAIAITILIAAVFLLSQSGETPLTGIAGDALRWEQFSGAMFAVGSGVSFAIFSTTMRLSMQQGLQSATAMWISGMVGTTALLAIAFSRIGLESLDGLTVGLWQSMIFAGVFNFVAFVAITTAMRVLPIVAVHLLNASQVAMAATAGVILFSEPTTWKLISGIVLTMAGLMVLATRRPLKTSKEPIR</sequence>
<dbReference type="InterPro" id="IPR050638">
    <property type="entry name" value="AA-Vitamin_Transporters"/>
</dbReference>
<dbReference type="Gene3D" id="1.10.3730.20">
    <property type="match status" value="1"/>
</dbReference>
<accession>A0A5C6ATZ9</accession>
<feature type="transmembrane region" description="Helical" evidence="6">
    <location>
        <begin position="146"/>
        <end position="164"/>
    </location>
</feature>
<evidence type="ECO:0000259" key="7">
    <source>
        <dbReference type="Pfam" id="PF00892"/>
    </source>
</evidence>
<evidence type="ECO:0000256" key="2">
    <source>
        <dbReference type="ARBA" id="ARBA00007362"/>
    </source>
</evidence>
<comment type="caution">
    <text evidence="8">The sequence shown here is derived from an EMBL/GenBank/DDBJ whole genome shotgun (WGS) entry which is preliminary data.</text>
</comment>
<keyword evidence="3 6" id="KW-0812">Transmembrane</keyword>
<evidence type="ECO:0000256" key="4">
    <source>
        <dbReference type="ARBA" id="ARBA00022989"/>
    </source>
</evidence>
<feature type="domain" description="EamA" evidence="7">
    <location>
        <begin position="182"/>
        <end position="318"/>
    </location>
</feature>
<dbReference type="InterPro" id="IPR000620">
    <property type="entry name" value="EamA_dom"/>
</dbReference>
<proteinExistence type="inferred from homology"/>
<dbReference type="AlphaFoldDB" id="A0A5C6ATZ9"/>
<keyword evidence="9" id="KW-1185">Reference proteome</keyword>
<dbReference type="EMBL" id="SJPM01000001">
    <property type="protein sequence ID" value="TWU03210.1"/>
    <property type="molecule type" value="Genomic_DNA"/>
</dbReference>
<gene>
    <name evidence="8" type="ORF">Pla100_01280</name>
</gene>
<name>A0A5C6ATZ9_9BACT</name>
<evidence type="ECO:0000256" key="3">
    <source>
        <dbReference type="ARBA" id="ARBA00022692"/>
    </source>
</evidence>
<evidence type="ECO:0000256" key="6">
    <source>
        <dbReference type="SAM" id="Phobius"/>
    </source>
</evidence>
<feature type="transmembrane region" description="Helical" evidence="6">
    <location>
        <begin position="246"/>
        <end position="264"/>
    </location>
</feature>
<evidence type="ECO:0000313" key="8">
    <source>
        <dbReference type="EMBL" id="TWU03210.1"/>
    </source>
</evidence>
<feature type="transmembrane region" description="Helical" evidence="6">
    <location>
        <begin position="271"/>
        <end position="295"/>
    </location>
</feature>
<organism evidence="8 9">
    <name type="scientific">Neorhodopirellula pilleata</name>
    <dbReference type="NCBI Taxonomy" id="2714738"/>
    <lineage>
        <taxon>Bacteria</taxon>
        <taxon>Pseudomonadati</taxon>
        <taxon>Planctomycetota</taxon>
        <taxon>Planctomycetia</taxon>
        <taxon>Pirellulales</taxon>
        <taxon>Pirellulaceae</taxon>
        <taxon>Neorhodopirellula</taxon>
    </lineage>
</organism>
<keyword evidence="4 6" id="KW-1133">Transmembrane helix</keyword>
<reference evidence="8 9" key="1">
    <citation type="submission" date="2019-02" db="EMBL/GenBank/DDBJ databases">
        <title>Deep-cultivation of Planctomycetes and their phenomic and genomic characterization uncovers novel biology.</title>
        <authorList>
            <person name="Wiegand S."/>
            <person name="Jogler M."/>
            <person name="Boedeker C."/>
            <person name="Pinto D."/>
            <person name="Vollmers J."/>
            <person name="Rivas-Marin E."/>
            <person name="Kohn T."/>
            <person name="Peeters S.H."/>
            <person name="Heuer A."/>
            <person name="Rast P."/>
            <person name="Oberbeckmann S."/>
            <person name="Bunk B."/>
            <person name="Jeske O."/>
            <person name="Meyerdierks A."/>
            <person name="Storesund J.E."/>
            <person name="Kallscheuer N."/>
            <person name="Luecker S."/>
            <person name="Lage O.M."/>
            <person name="Pohl T."/>
            <person name="Merkel B.J."/>
            <person name="Hornburger P."/>
            <person name="Mueller R.-W."/>
            <person name="Bruemmer F."/>
            <person name="Labrenz M."/>
            <person name="Spormann A.M."/>
            <person name="Op Den Camp H."/>
            <person name="Overmann J."/>
            <person name="Amann R."/>
            <person name="Jetten M.S.M."/>
            <person name="Mascher T."/>
            <person name="Medema M.H."/>
            <person name="Devos D.P."/>
            <person name="Kaster A.-K."/>
            <person name="Ovreas L."/>
            <person name="Rohde M."/>
            <person name="Galperin M.Y."/>
            <person name="Jogler C."/>
        </authorList>
    </citation>
    <scope>NUCLEOTIDE SEQUENCE [LARGE SCALE GENOMIC DNA]</scope>
    <source>
        <strain evidence="8 9">Pla100</strain>
    </source>
</reference>
<evidence type="ECO:0000256" key="5">
    <source>
        <dbReference type="ARBA" id="ARBA00023136"/>
    </source>
</evidence>
<feature type="transmembrane region" description="Helical" evidence="6">
    <location>
        <begin position="301"/>
        <end position="318"/>
    </location>
</feature>
<dbReference type="SUPFAM" id="SSF103481">
    <property type="entry name" value="Multidrug resistance efflux transporter EmrE"/>
    <property type="match status" value="2"/>
</dbReference>
<feature type="transmembrane region" description="Helical" evidence="6">
    <location>
        <begin position="184"/>
        <end position="203"/>
    </location>
</feature>
<comment type="subcellular location">
    <subcellularLocation>
        <location evidence="1">Membrane</location>
        <topology evidence="1">Multi-pass membrane protein</topology>
    </subcellularLocation>
</comment>